<dbReference type="AlphaFoldDB" id="A0A0S7WIX1"/>
<dbReference type="GO" id="GO:0071555">
    <property type="term" value="P:cell wall organization"/>
    <property type="evidence" value="ECO:0007669"/>
    <property type="project" value="UniProtKB-KW"/>
</dbReference>
<dbReference type="PANTHER" id="PTHR34654">
    <property type="entry name" value="UPF0109 PROTEIN SCO5592"/>
    <property type="match status" value="1"/>
</dbReference>
<sequence length="76" mass="8345">MRELIEYIAKSLVDRPDSVDVKEVEGEKTVVYELRVGTGDLGKVIGKEGRTAKAIRTIVTAASMKKGKRGVLEILE</sequence>
<evidence type="ECO:0000313" key="4">
    <source>
        <dbReference type="EMBL" id="KPJ50135.1"/>
    </source>
</evidence>
<dbReference type="InterPro" id="IPR015946">
    <property type="entry name" value="KH_dom-like_a/b"/>
</dbReference>
<evidence type="ECO:0000256" key="2">
    <source>
        <dbReference type="ARBA" id="ARBA00022884"/>
    </source>
</evidence>
<keyword evidence="2 3" id="KW-0694">RNA-binding</keyword>
<evidence type="ECO:0000313" key="5">
    <source>
        <dbReference type="Proteomes" id="UP000051124"/>
    </source>
</evidence>
<dbReference type="Gene3D" id="3.30.300.20">
    <property type="match status" value="1"/>
</dbReference>
<dbReference type="GO" id="GO:0003723">
    <property type="term" value="F:RNA binding"/>
    <property type="evidence" value="ECO:0007669"/>
    <property type="project" value="UniProtKB-UniRule"/>
</dbReference>
<dbReference type="HAMAP" id="MF_00088">
    <property type="entry name" value="KhpA"/>
    <property type="match status" value="1"/>
</dbReference>
<dbReference type="NCBIfam" id="NF002201">
    <property type="entry name" value="PRK01064.1"/>
    <property type="match status" value="1"/>
</dbReference>
<evidence type="ECO:0000256" key="1">
    <source>
        <dbReference type="ARBA" id="ARBA00022490"/>
    </source>
</evidence>
<protein>
    <recommendedName>
        <fullName evidence="3">RNA-binding protein KhpA</fullName>
    </recommendedName>
    <alternativeName>
        <fullName evidence="3">KH-domain protein A</fullName>
    </alternativeName>
</protein>
<dbReference type="PANTHER" id="PTHR34654:SF1">
    <property type="entry name" value="RNA-BINDING PROTEIN KHPA"/>
    <property type="match status" value="1"/>
</dbReference>
<comment type="subunit">
    <text evidence="3">Forms a complex with KhpB.</text>
</comment>
<dbReference type="NCBIfam" id="NF001748">
    <property type="entry name" value="PRK00468.1"/>
    <property type="match status" value="1"/>
</dbReference>
<keyword evidence="3" id="KW-0133">Cell shape</keyword>
<dbReference type="GO" id="GO:0009252">
    <property type="term" value="P:peptidoglycan biosynthetic process"/>
    <property type="evidence" value="ECO:0007669"/>
    <property type="project" value="UniProtKB-UniRule"/>
</dbReference>
<comment type="similarity">
    <text evidence="3">Belongs to the KhpA RNA-binding protein family.</text>
</comment>
<keyword evidence="1 3" id="KW-0963">Cytoplasm</keyword>
<dbReference type="InterPro" id="IPR020627">
    <property type="entry name" value="KhpA"/>
</dbReference>
<name>A0A0S7WIX1_UNCT6</name>
<dbReference type="InterPro" id="IPR009019">
    <property type="entry name" value="KH_sf_prok-type"/>
</dbReference>
<reference evidence="4 5" key="1">
    <citation type="journal article" date="2015" name="Microbiome">
        <title>Genomic resolution of linkages in carbon, nitrogen, and sulfur cycling among widespread estuary sediment bacteria.</title>
        <authorList>
            <person name="Baker B.J."/>
            <person name="Lazar C.S."/>
            <person name="Teske A.P."/>
            <person name="Dick G.J."/>
        </authorList>
    </citation>
    <scope>NUCLEOTIDE SEQUENCE [LARGE SCALE GENOMIC DNA]</scope>
    <source>
        <strain evidence="4">DG_26</strain>
    </source>
</reference>
<gene>
    <name evidence="3" type="primary">khpA</name>
    <name evidence="4" type="ORF">AMJ40_03750</name>
</gene>
<comment type="subcellular location">
    <subcellularLocation>
        <location evidence="3">Cytoplasm</location>
    </subcellularLocation>
</comment>
<organism evidence="4 5">
    <name type="scientific">candidate division TA06 bacterium DG_26</name>
    <dbReference type="NCBI Taxonomy" id="1703771"/>
    <lineage>
        <taxon>Bacteria</taxon>
        <taxon>Bacteria division TA06</taxon>
    </lineage>
</organism>
<dbReference type="EMBL" id="LIZT01000030">
    <property type="protein sequence ID" value="KPJ50135.1"/>
    <property type="molecule type" value="Genomic_DNA"/>
</dbReference>
<dbReference type="Pfam" id="PF13083">
    <property type="entry name" value="KH_KhpA-B"/>
    <property type="match status" value="1"/>
</dbReference>
<keyword evidence="3" id="KW-0961">Cell wall biogenesis/degradation</keyword>
<dbReference type="PATRIC" id="fig|1703771.3.peg.1071"/>
<keyword evidence="3" id="KW-0143">Chaperone</keyword>
<dbReference type="CDD" id="cd22533">
    <property type="entry name" value="KH-II_YlqC-like"/>
    <property type="match status" value="1"/>
</dbReference>
<dbReference type="GO" id="GO:0005737">
    <property type="term" value="C:cytoplasm"/>
    <property type="evidence" value="ECO:0007669"/>
    <property type="project" value="UniProtKB-SubCell"/>
</dbReference>
<accession>A0A0S7WIX1</accession>
<comment type="caution">
    <text evidence="4">The sequence shown here is derived from an EMBL/GenBank/DDBJ whole genome shotgun (WGS) entry which is preliminary data.</text>
</comment>
<evidence type="ECO:0000256" key="3">
    <source>
        <dbReference type="HAMAP-Rule" id="MF_00088"/>
    </source>
</evidence>
<dbReference type="Proteomes" id="UP000051124">
    <property type="component" value="Unassembled WGS sequence"/>
</dbReference>
<dbReference type="SUPFAM" id="SSF54814">
    <property type="entry name" value="Prokaryotic type KH domain (KH-domain type II)"/>
    <property type="match status" value="1"/>
</dbReference>
<proteinExistence type="inferred from homology"/>
<comment type="function">
    <text evidence="3">A probable RNA chaperone. Forms a complex with KhpB which binds to cellular RNA and controls its expression. Plays a role in peptidoglycan (PG) homeostasis and cell length regulation.</text>
</comment>
<dbReference type="GO" id="GO:0008360">
    <property type="term" value="P:regulation of cell shape"/>
    <property type="evidence" value="ECO:0007669"/>
    <property type="project" value="UniProtKB-KW"/>
</dbReference>